<evidence type="ECO:0000313" key="1">
    <source>
        <dbReference type="EMBL" id="KAB8300604.1"/>
    </source>
</evidence>
<name>A0A6A2WFE2_9BIFI</name>
<gene>
    <name evidence="1" type="ORF">DSM100238_0331</name>
</gene>
<reference evidence="1 2" key="1">
    <citation type="submission" date="2019-09" db="EMBL/GenBank/DDBJ databases">
        <title>Characterization of the phylogenetic diversity of two novel species belonging to the genus Bifidobacterium: Bifidobacterium cebidarum sp. nov. and Bifidobacterium leontopitheci sp. nov.</title>
        <authorList>
            <person name="Lugli G.A."/>
            <person name="Duranti S."/>
            <person name="Milani C."/>
            <person name="Turroni F."/>
            <person name="Ventura M."/>
        </authorList>
    </citation>
    <scope>NUCLEOTIDE SEQUENCE [LARGE SCALE GENOMIC DNA]</scope>
    <source>
        <strain evidence="1 2">DSM 100238</strain>
    </source>
</reference>
<accession>A0A6A2WFE2</accession>
<keyword evidence="2" id="KW-1185">Reference proteome</keyword>
<sequence length="84" mass="9106">MGGPDTCTCRRAANDAIDALETAYSHTRGSTAALDDSAMTATATPWHGQAATLMRQSLDSLIARNDAVRRRAQIMLTQCRQDRP</sequence>
<dbReference type="Proteomes" id="UP000440041">
    <property type="component" value="Unassembled WGS sequence"/>
</dbReference>
<evidence type="ECO:0000313" key="2">
    <source>
        <dbReference type="Proteomes" id="UP000440041"/>
    </source>
</evidence>
<protein>
    <submittedName>
        <fullName evidence="1">Uncharacterized protein</fullName>
    </submittedName>
</protein>
<organism evidence="1 2">
    <name type="scientific">Bifidobacterium apri</name>
    <dbReference type="NCBI Taxonomy" id="1769423"/>
    <lineage>
        <taxon>Bacteria</taxon>
        <taxon>Bacillati</taxon>
        <taxon>Actinomycetota</taxon>
        <taxon>Actinomycetes</taxon>
        <taxon>Bifidobacteriales</taxon>
        <taxon>Bifidobacteriaceae</taxon>
        <taxon>Bifidobacterium</taxon>
    </lineage>
</organism>
<dbReference type="AlphaFoldDB" id="A0A6A2WFE2"/>
<proteinExistence type="predicted"/>
<comment type="caution">
    <text evidence="1">The sequence shown here is derived from an EMBL/GenBank/DDBJ whole genome shotgun (WGS) entry which is preliminary data.</text>
</comment>
<dbReference type="EMBL" id="WBSO01000002">
    <property type="protein sequence ID" value="KAB8300604.1"/>
    <property type="molecule type" value="Genomic_DNA"/>
</dbReference>